<feature type="domain" description="4Fe-4S ferredoxin-type" evidence="4">
    <location>
        <begin position="2"/>
        <end position="31"/>
    </location>
</feature>
<evidence type="ECO:0000313" key="6">
    <source>
        <dbReference type="Proteomes" id="UP000617951"/>
    </source>
</evidence>
<dbReference type="RefSeq" id="WP_249279814.1">
    <property type="nucleotide sequence ID" value="NZ_JACRSS010000001.1"/>
</dbReference>
<organism evidence="5 6">
    <name type="scientific">Guopingia tenuis</name>
    <dbReference type="NCBI Taxonomy" id="2763656"/>
    <lineage>
        <taxon>Bacteria</taxon>
        <taxon>Bacillati</taxon>
        <taxon>Bacillota</taxon>
        <taxon>Clostridia</taxon>
        <taxon>Christensenellales</taxon>
        <taxon>Christensenellaceae</taxon>
        <taxon>Guopingia</taxon>
    </lineage>
</organism>
<dbReference type="Gene3D" id="3.30.70.20">
    <property type="match status" value="2"/>
</dbReference>
<dbReference type="PROSITE" id="PS51379">
    <property type="entry name" value="4FE4S_FER_2"/>
    <property type="match status" value="2"/>
</dbReference>
<reference evidence="5" key="1">
    <citation type="submission" date="2020-08" db="EMBL/GenBank/DDBJ databases">
        <title>Genome public.</title>
        <authorList>
            <person name="Liu C."/>
            <person name="Sun Q."/>
        </authorList>
    </citation>
    <scope>NUCLEOTIDE SEQUENCE</scope>
    <source>
        <strain evidence="5">NSJ-63</strain>
    </source>
</reference>
<dbReference type="Pfam" id="PF12838">
    <property type="entry name" value="Fer4_7"/>
    <property type="match status" value="1"/>
</dbReference>
<gene>
    <name evidence="5" type="ORF">H8693_03600</name>
</gene>
<keyword evidence="1" id="KW-0479">Metal-binding</keyword>
<feature type="domain" description="4Fe-4S ferredoxin-type" evidence="4">
    <location>
        <begin position="39"/>
        <end position="68"/>
    </location>
</feature>
<dbReference type="EMBL" id="JACRSS010000001">
    <property type="protein sequence ID" value="MBC8538014.1"/>
    <property type="molecule type" value="Genomic_DNA"/>
</dbReference>
<proteinExistence type="predicted"/>
<evidence type="ECO:0000313" key="5">
    <source>
        <dbReference type="EMBL" id="MBC8538014.1"/>
    </source>
</evidence>
<dbReference type="AlphaFoldDB" id="A0A926DHS5"/>
<comment type="caution">
    <text evidence="5">The sequence shown here is derived from an EMBL/GenBank/DDBJ whole genome shotgun (WGS) entry which is preliminary data.</text>
</comment>
<dbReference type="InterPro" id="IPR017900">
    <property type="entry name" value="4Fe4S_Fe_S_CS"/>
</dbReference>
<dbReference type="Proteomes" id="UP000617951">
    <property type="component" value="Unassembled WGS sequence"/>
</dbReference>
<evidence type="ECO:0000256" key="1">
    <source>
        <dbReference type="ARBA" id="ARBA00022723"/>
    </source>
</evidence>
<protein>
    <submittedName>
        <fullName evidence="5">4Fe-4S binding protein</fullName>
    </submittedName>
</protein>
<dbReference type="GO" id="GO:0046872">
    <property type="term" value="F:metal ion binding"/>
    <property type="evidence" value="ECO:0007669"/>
    <property type="project" value="UniProtKB-KW"/>
</dbReference>
<name>A0A926DHS5_9FIRM</name>
<evidence type="ECO:0000256" key="3">
    <source>
        <dbReference type="ARBA" id="ARBA00023014"/>
    </source>
</evidence>
<dbReference type="SUPFAM" id="SSF54862">
    <property type="entry name" value="4Fe-4S ferredoxins"/>
    <property type="match status" value="1"/>
</dbReference>
<evidence type="ECO:0000256" key="2">
    <source>
        <dbReference type="ARBA" id="ARBA00023004"/>
    </source>
</evidence>
<dbReference type="PANTHER" id="PTHR43122">
    <property type="entry name" value="FERREDOXIN SUBUNIT OF PYRUVATE:FLAVODOXIN OXIDOREDUCTASE-RELATED"/>
    <property type="match status" value="1"/>
</dbReference>
<keyword evidence="3" id="KW-0411">Iron-sulfur</keyword>
<keyword evidence="6" id="KW-1185">Reference proteome</keyword>
<accession>A0A926DHS5</accession>
<sequence length="68" mass="7310">MAKLTINEDACKGCGLCVGACPKKILELHKEKINVKGYHPITILDEAACIGCASCARMCPDLVFTVEK</sequence>
<dbReference type="PANTHER" id="PTHR43122:SF2">
    <property type="entry name" value="FERREDOXIN SUBUNIT OF PYRUVATE:FLAVODOXIN OXIDOREDUCTASE"/>
    <property type="match status" value="1"/>
</dbReference>
<dbReference type="PROSITE" id="PS00198">
    <property type="entry name" value="4FE4S_FER_1"/>
    <property type="match status" value="2"/>
</dbReference>
<evidence type="ECO:0000259" key="4">
    <source>
        <dbReference type="PROSITE" id="PS51379"/>
    </source>
</evidence>
<dbReference type="InterPro" id="IPR017896">
    <property type="entry name" value="4Fe4S_Fe-S-bd"/>
</dbReference>
<dbReference type="GO" id="GO:0051536">
    <property type="term" value="F:iron-sulfur cluster binding"/>
    <property type="evidence" value="ECO:0007669"/>
    <property type="project" value="UniProtKB-KW"/>
</dbReference>
<keyword evidence="2" id="KW-0408">Iron</keyword>